<dbReference type="EMBL" id="CP011913">
    <property type="protein sequence ID" value="AKN76327.1"/>
    <property type="molecule type" value="Genomic_DNA"/>
</dbReference>
<reference evidence="1 2" key="1">
    <citation type="journal article" date="2014" name="Int. J. Syst. Evol. Microbiol.">
        <title>Draft Genome Sequence of Corynebacterium ulcerans FRC58, Isolated from the Bronchitic Aspiration of a Patient in France.</title>
        <authorList>
            <person name="Silva Ado S."/>
            <person name="Barauna R.A."/>
            <person name="de Sa P.C."/>
            <person name="das Gracas D.A."/>
            <person name="Carneiro A.R."/>
            <person name="Thouvenin M."/>
            <person name="Azevedo V."/>
            <person name="Badell E."/>
            <person name="Guiso N."/>
            <person name="da Silva A.L."/>
            <person name="Ramos R.T."/>
        </authorList>
    </citation>
    <scope>NUCLEOTIDE SEQUENCE [LARGE SCALE GENOMIC DNA]</scope>
    <source>
        <strain evidence="1 2">FRC58</strain>
    </source>
</reference>
<gene>
    <name evidence="1" type="ORF">CulFRC58_0473</name>
</gene>
<accession>A0ABM5TYS3</accession>
<keyword evidence="2" id="KW-1185">Reference proteome</keyword>
<sequence>MVVATKNPMAIDPMTTTKPFHSVLRRRKQCDHDTDNAGQWNTLFLYI</sequence>
<organism evidence="1 2">
    <name type="scientific">Corynebacterium ulcerans FRC58</name>
    <dbReference type="NCBI Taxonomy" id="1408268"/>
    <lineage>
        <taxon>Bacteria</taxon>
        <taxon>Bacillati</taxon>
        <taxon>Actinomycetota</taxon>
        <taxon>Actinomycetes</taxon>
        <taxon>Mycobacteriales</taxon>
        <taxon>Corynebacteriaceae</taxon>
        <taxon>Corynebacterium</taxon>
    </lineage>
</organism>
<evidence type="ECO:0000313" key="2">
    <source>
        <dbReference type="Proteomes" id="UP000036185"/>
    </source>
</evidence>
<dbReference type="Proteomes" id="UP000036185">
    <property type="component" value="Chromosome"/>
</dbReference>
<evidence type="ECO:0000313" key="1">
    <source>
        <dbReference type="EMBL" id="AKN76327.1"/>
    </source>
</evidence>
<protein>
    <recommendedName>
        <fullName evidence="3">Transposase</fullName>
    </recommendedName>
</protein>
<name>A0ABM5TYS3_CORUL</name>
<evidence type="ECO:0008006" key="3">
    <source>
        <dbReference type="Google" id="ProtNLM"/>
    </source>
</evidence>
<proteinExistence type="predicted"/>